<dbReference type="SUPFAM" id="SSF56801">
    <property type="entry name" value="Acetyl-CoA synthetase-like"/>
    <property type="match status" value="1"/>
</dbReference>
<gene>
    <name evidence="2" type="ORF">ACFFGX_08405</name>
</gene>
<dbReference type="InterPro" id="IPR050237">
    <property type="entry name" value="ATP-dep_AMP-bd_enzyme"/>
</dbReference>
<dbReference type="Gene3D" id="3.40.50.980">
    <property type="match status" value="2"/>
</dbReference>
<dbReference type="InterPro" id="IPR020845">
    <property type="entry name" value="AMP-binding_CS"/>
</dbReference>
<dbReference type="EMBL" id="JBHLSS010000046">
    <property type="protein sequence ID" value="MFC0709611.1"/>
    <property type="molecule type" value="Genomic_DNA"/>
</dbReference>
<accession>A0ABV6SJA9</accession>
<sequence length="321" mass="35715">MDRQPISEQLDVELHCPYWPETFAQDYLRLGYWGNHTFASMLATQASQRPTHTALVDGELRLSYAELDRRVGLLADGLKNKGLVPGDVVIVQLPNQAAFVELSFALFRAGVIPVFALPAHREHELLQFCRRTEAKAYFHVPRHAGFDYAELADSLQRQVPSLTHLVALEENAPGDALQWLYGTAAYAAAPVVSAVACFQLSGGTTGTPKLIPRRHHEYLYNARASAERCRMDEHSRYLAVLPMAHNFPMSSPGFLGTLCSGGTLVIARQPSPVECFEIIRRESITHTALVPTLALLWMELEHFLKTRIRHTGVALPGHFGP</sequence>
<feature type="domain" description="AMP-dependent synthetase/ligase" evidence="1">
    <location>
        <begin position="43"/>
        <end position="302"/>
    </location>
</feature>
<dbReference type="InterPro" id="IPR000873">
    <property type="entry name" value="AMP-dep_synth/lig_dom"/>
</dbReference>
<dbReference type="PANTHER" id="PTHR43767:SF1">
    <property type="entry name" value="NONRIBOSOMAL PEPTIDE SYNTHASE PES1 (EUROFUNG)-RELATED"/>
    <property type="match status" value="1"/>
</dbReference>
<organism evidence="2 3">
    <name type="scientific">Azorhizophilus paspali</name>
    <name type="common">Azotobacter paspali</name>
    <dbReference type="NCBI Taxonomy" id="69963"/>
    <lineage>
        <taxon>Bacteria</taxon>
        <taxon>Pseudomonadati</taxon>
        <taxon>Pseudomonadota</taxon>
        <taxon>Gammaproteobacteria</taxon>
        <taxon>Pseudomonadales</taxon>
        <taxon>Pseudomonadaceae</taxon>
        <taxon>Azorhizophilus</taxon>
    </lineage>
</organism>
<reference evidence="2 3" key="1">
    <citation type="submission" date="2024-09" db="EMBL/GenBank/DDBJ databases">
        <authorList>
            <person name="Sun Q."/>
            <person name="Mori K."/>
        </authorList>
    </citation>
    <scope>NUCLEOTIDE SEQUENCE [LARGE SCALE GENOMIC DNA]</scope>
    <source>
        <strain evidence="2 3">NCAIM B.01794</strain>
    </source>
</reference>
<protein>
    <submittedName>
        <fullName evidence="2">AMP-binding protein</fullName>
    </submittedName>
</protein>
<dbReference type="Proteomes" id="UP001589891">
    <property type="component" value="Unassembled WGS sequence"/>
</dbReference>
<keyword evidence="3" id="KW-1185">Reference proteome</keyword>
<proteinExistence type="predicted"/>
<feature type="non-terminal residue" evidence="2">
    <location>
        <position position="321"/>
    </location>
</feature>
<evidence type="ECO:0000313" key="2">
    <source>
        <dbReference type="EMBL" id="MFC0709611.1"/>
    </source>
</evidence>
<name>A0ABV6SJA9_AZOPA</name>
<dbReference type="PROSITE" id="PS00455">
    <property type="entry name" value="AMP_BINDING"/>
    <property type="match status" value="1"/>
</dbReference>
<dbReference type="Pfam" id="PF00501">
    <property type="entry name" value="AMP-binding"/>
    <property type="match status" value="1"/>
</dbReference>
<dbReference type="PANTHER" id="PTHR43767">
    <property type="entry name" value="LONG-CHAIN-FATTY-ACID--COA LIGASE"/>
    <property type="match status" value="1"/>
</dbReference>
<dbReference type="RefSeq" id="WP_376944784.1">
    <property type="nucleotide sequence ID" value="NZ_JBHLSS010000046.1"/>
</dbReference>
<evidence type="ECO:0000259" key="1">
    <source>
        <dbReference type="Pfam" id="PF00501"/>
    </source>
</evidence>
<comment type="caution">
    <text evidence="2">The sequence shown here is derived from an EMBL/GenBank/DDBJ whole genome shotgun (WGS) entry which is preliminary data.</text>
</comment>
<evidence type="ECO:0000313" key="3">
    <source>
        <dbReference type="Proteomes" id="UP001589891"/>
    </source>
</evidence>